<dbReference type="InterPro" id="IPR013154">
    <property type="entry name" value="ADH-like_N"/>
</dbReference>
<dbReference type="Gene3D" id="3.90.180.10">
    <property type="entry name" value="Medium-chain alcohol dehydrogenases, catalytic domain"/>
    <property type="match status" value="1"/>
</dbReference>
<protein>
    <submittedName>
        <fullName evidence="6">Quinone oxidoreductase PIG3-like</fullName>
    </submittedName>
</protein>
<keyword evidence="5" id="KW-1185">Reference proteome</keyword>
<proteinExistence type="predicted"/>
<keyword evidence="1" id="KW-0521">NADP</keyword>
<dbReference type="PANTHER" id="PTHR48106:SF18">
    <property type="entry name" value="QUINONE OXIDOREDUCTASE PIG3"/>
    <property type="match status" value="1"/>
</dbReference>
<evidence type="ECO:0000256" key="2">
    <source>
        <dbReference type="ARBA" id="ARBA00023002"/>
    </source>
</evidence>
<feature type="domain" description="Enoyl reductase (ER)" evidence="4">
    <location>
        <begin position="35"/>
        <end position="351"/>
    </location>
</feature>
<reference evidence="6" key="1">
    <citation type="submission" date="2025-08" db="UniProtKB">
        <authorList>
            <consortium name="RefSeq"/>
        </authorList>
    </citation>
    <scope>IDENTIFICATION</scope>
    <source>
        <tissue evidence="6">Tentacle</tissue>
    </source>
</reference>
<keyword evidence="3" id="KW-0732">Signal</keyword>
<organism evidence="5 6">
    <name type="scientific">Actinia tenebrosa</name>
    <name type="common">Australian red waratah sea anemone</name>
    <dbReference type="NCBI Taxonomy" id="6105"/>
    <lineage>
        <taxon>Eukaryota</taxon>
        <taxon>Metazoa</taxon>
        <taxon>Cnidaria</taxon>
        <taxon>Anthozoa</taxon>
        <taxon>Hexacorallia</taxon>
        <taxon>Actiniaria</taxon>
        <taxon>Actiniidae</taxon>
        <taxon>Actinia</taxon>
    </lineage>
</organism>
<dbReference type="InterPro" id="IPR036291">
    <property type="entry name" value="NAD(P)-bd_dom_sf"/>
</dbReference>
<dbReference type="FunCoup" id="A0A6P8I8P8">
    <property type="interactions" value="341"/>
</dbReference>
<dbReference type="InterPro" id="IPR020843">
    <property type="entry name" value="ER"/>
</dbReference>
<dbReference type="GO" id="GO:0003960">
    <property type="term" value="F:quinone reductase (NADPH) activity"/>
    <property type="evidence" value="ECO:0007669"/>
    <property type="project" value="TreeGrafter"/>
</dbReference>
<dbReference type="Pfam" id="PF00107">
    <property type="entry name" value="ADH_zinc_N"/>
    <property type="match status" value="1"/>
</dbReference>
<dbReference type="InterPro" id="IPR013149">
    <property type="entry name" value="ADH-like_C"/>
</dbReference>
<name>A0A6P8I8P8_ACTTE</name>
<dbReference type="AlphaFoldDB" id="A0A6P8I8P8"/>
<keyword evidence="2" id="KW-0560">Oxidoreductase</keyword>
<dbReference type="SMART" id="SM00829">
    <property type="entry name" value="PKS_ER"/>
    <property type="match status" value="1"/>
</dbReference>
<evidence type="ECO:0000313" key="6">
    <source>
        <dbReference type="RefSeq" id="XP_031561467.1"/>
    </source>
</evidence>
<dbReference type="Gene3D" id="3.40.50.720">
    <property type="entry name" value="NAD(P)-binding Rossmann-like Domain"/>
    <property type="match status" value="1"/>
</dbReference>
<evidence type="ECO:0000256" key="3">
    <source>
        <dbReference type="SAM" id="SignalP"/>
    </source>
</evidence>
<gene>
    <name evidence="6" type="primary">LOC116297390</name>
</gene>
<sequence length="364" mass="39620">MMRGQFLLRAFLIFFLSFYIVMASNTMRAVLYEPGGPEKMTIGVVPRPKTGPKMLVIRVFYTALNRADTLQRKGSYPPPPGESEILGLEVAGLVEEIGSSCSLGWKKGDKVMALVPGGGYAEYVLVHETHVMPIPTSYSLSEASAIPEVWLTAYQLLHFIGKIKPGENVLIHAGGSGVGTSLVQLTKLAGANAYVTAGSEEKIKTAISLGAKAGFNYKTGIDFSQWILEQTEGRGVDIITDCVGGSYWEKNAKSLAKDGRWLLYGLLGGGNVNGSILAQLMRKRATLTGTTLRSRSTEYKTDLIKGFAEDVLPYFGNGKLKPIIDTVYPMEKISEAHSRMESNVNTGKILIQVQKDAEQDKTEL</sequence>
<dbReference type="PANTHER" id="PTHR48106">
    <property type="entry name" value="QUINONE OXIDOREDUCTASE PIG3-RELATED"/>
    <property type="match status" value="1"/>
</dbReference>
<evidence type="ECO:0000259" key="4">
    <source>
        <dbReference type="SMART" id="SM00829"/>
    </source>
</evidence>
<dbReference type="InterPro" id="IPR014189">
    <property type="entry name" value="Quinone_OxRdtase_PIG3"/>
</dbReference>
<feature type="chain" id="PRO_5028395908" evidence="3">
    <location>
        <begin position="24"/>
        <end position="364"/>
    </location>
</feature>
<accession>A0A6P8I8P8</accession>
<dbReference type="GO" id="GO:0048038">
    <property type="term" value="F:quinone binding"/>
    <property type="evidence" value="ECO:0007669"/>
    <property type="project" value="TreeGrafter"/>
</dbReference>
<dbReference type="InParanoid" id="A0A6P8I8P8"/>
<evidence type="ECO:0000313" key="5">
    <source>
        <dbReference type="Proteomes" id="UP000515163"/>
    </source>
</evidence>
<dbReference type="RefSeq" id="XP_031561467.1">
    <property type="nucleotide sequence ID" value="XM_031705607.1"/>
</dbReference>
<dbReference type="SUPFAM" id="SSF50129">
    <property type="entry name" value="GroES-like"/>
    <property type="match status" value="1"/>
</dbReference>
<dbReference type="NCBIfam" id="TIGR02824">
    <property type="entry name" value="quinone_pig3"/>
    <property type="match status" value="1"/>
</dbReference>
<feature type="signal peptide" evidence="3">
    <location>
        <begin position="1"/>
        <end position="23"/>
    </location>
</feature>
<dbReference type="Proteomes" id="UP000515163">
    <property type="component" value="Unplaced"/>
</dbReference>
<dbReference type="Pfam" id="PF08240">
    <property type="entry name" value="ADH_N"/>
    <property type="match status" value="1"/>
</dbReference>
<dbReference type="SUPFAM" id="SSF51735">
    <property type="entry name" value="NAD(P)-binding Rossmann-fold domains"/>
    <property type="match status" value="1"/>
</dbReference>
<dbReference type="OrthoDB" id="3509362at2759"/>
<dbReference type="InterPro" id="IPR011032">
    <property type="entry name" value="GroES-like_sf"/>
</dbReference>
<dbReference type="CDD" id="cd05276">
    <property type="entry name" value="p53_inducible_oxidoreductase"/>
    <property type="match status" value="1"/>
</dbReference>
<dbReference type="GeneID" id="116297390"/>
<evidence type="ECO:0000256" key="1">
    <source>
        <dbReference type="ARBA" id="ARBA00022857"/>
    </source>
</evidence>
<dbReference type="GO" id="GO:0070402">
    <property type="term" value="F:NADPH binding"/>
    <property type="evidence" value="ECO:0007669"/>
    <property type="project" value="TreeGrafter"/>
</dbReference>
<dbReference type="KEGG" id="aten:116297390"/>